<dbReference type="InterPro" id="IPR050583">
    <property type="entry name" value="Mycobacterial_A85_antigen"/>
</dbReference>
<name>A0A060C1P6_9BACI</name>
<dbReference type="Gene3D" id="3.40.50.1820">
    <property type="entry name" value="alpha/beta hydrolase"/>
    <property type="match status" value="1"/>
</dbReference>
<dbReference type="PANTHER" id="PTHR48098">
    <property type="entry name" value="ENTEROCHELIN ESTERASE-RELATED"/>
    <property type="match status" value="1"/>
</dbReference>
<proteinExistence type="predicted"/>
<evidence type="ECO:0000313" key="1">
    <source>
        <dbReference type="EMBL" id="AIA86676.1"/>
    </source>
</evidence>
<dbReference type="EMBL" id="KF119410">
    <property type="protein sequence ID" value="AIA86676.1"/>
    <property type="molecule type" value="Genomic_DNA"/>
</dbReference>
<dbReference type="InterPro" id="IPR000801">
    <property type="entry name" value="Esterase-like"/>
</dbReference>
<dbReference type="Pfam" id="PF00756">
    <property type="entry name" value="Esterase"/>
    <property type="match status" value="1"/>
</dbReference>
<dbReference type="InterPro" id="IPR029058">
    <property type="entry name" value="AB_hydrolase_fold"/>
</dbReference>
<dbReference type="GO" id="GO:0016747">
    <property type="term" value="F:acyltransferase activity, transferring groups other than amino-acyl groups"/>
    <property type="evidence" value="ECO:0007669"/>
    <property type="project" value="TreeGrafter"/>
</dbReference>
<dbReference type="SUPFAM" id="SSF53474">
    <property type="entry name" value="alpha/beta-Hydrolases"/>
    <property type="match status" value="1"/>
</dbReference>
<feature type="non-terminal residue" evidence="1">
    <location>
        <position position="123"/>
    </location>
</feature>
<protein>
    <submittedName>
        <fullName evidence="1">Esterase</fullName>
    </submittedName>
</protein>
<dbReference type="AlphaFoldDB" id="A0A060C1P6"/>
<sequence>MKYGPQYFTYVADELPQQCRRLFHITAARERTGVFGLSMGGYGALQLALRCPETFGLCGAFSSCTDVMQLIDAAGPGNPEAQAIFGAQYEDAPAQDLRGMIAAAASNPAKVQYYAAVGTEDFT</sequence>
<dbReference type="PANTHER" id="PTHR48098:SF1">
    <property type="entry name" value="DIACYLGLYCEROL ACYLTRANSFERASE_MYCOLYLTRANSFERASE AG85A"/>
    <property type="match status" value="1"/>
</dbReference>
<reference evidence="1" key="1">
    <citation type="journal article" date="2013" name="Environ. Microbiol.">
        <title>Seasonally variable intestinal metagenomes of the red palm weevil (Rhynchophorus ferrugineus).</title>
        <authorList>
            <person name="Jia S."/>
            <person name="Zhang X."/>
            <person name="Zhang G."/>
            <person name="Yin A."/>
            <person name="Zhang S."/>
            <person name="Li F."/>
            <person name="Wang L."/>
            <person name="Zhao D."/>
            <person name="Yun Q."/>
            <person name="Tala"/>
            <person name="Wang J."/>
            <person name="Sun G."/>
            <person name="Baabdullah M."/>
            <person name="Yu X."/>
            <person name="Hu S."/>
            <person name="Al-Mssallem I.S."/>
            <person name="Yu J."/>
        </authorList>
    </citation>
    <scope>NUCLEOTIDE SEQUENCE</scope>
</reference>
<accession>A0A060C1P6</accession>
<organism evidence="1">
    <name type="scientific">uncultured Bacillus sp</name>
    <dbReference type="NCBI Taxonomy" id="83428"/>
    <lineage>
        <taxon>Bacteria</taxon>
        <taxon>Bacillati</taxon>
        <taxon>Bacillota</taxon>
        <taxon>Bacilli</taxon>
        <taxon>Bacillales</taxon>
        <taxon>Bacillaceae</taxon>
        <taxon>Bacillus</taxon>
        <taxon>environmental samples</taxon>
    </lineage>
</organism>